<proteinExistence type="predicted"/>
<reference evidence="1 2" key="1">
    <citation type="journal article" date="2014" name="Am. J. Bot.">
        <title>Genome assembly and annotation for red clover (Trifolium pratense; Fabaceae).</title>
        <authorList>
            <person name="Istvanek J."/>
            <person name="Jaros M."/>
            <person name="Krenek A."/>
            <person name="Repkova J."/>
        </authorList>
    </citation>
    <scope>NUCLEOTIDE SEQUENCE [LARGE SCALE GENOMIC DNA]</scope>
    <source>
        <strain evidence="2">cv. Tatra</strain>
        <tissue evidence="1">Young leaves</tissue>
    </source>
</reference>
<sequence>MRNGTNIKVMSEPWLREEDGLWVPSPQVQVQEEVLNFCYCEDKYVAGQLAMLRFRTSNIQSEQQHVTQWCKSDFGWLKCNVDVRFHVEQGIRVRNGAFMWNKAIRVWNGAWEIIWDNP</sequence>
<evidence type="ECO:0000313" key="2">
    <source>
        <dbReference type="Proteomes" id="UP000236291"/>
    </source>
</evidence>
<name>A0A2K3NNE9_TRIPR</name>
<reference evidence="1 2" key="2">
    <citation type="journal article" date="2017" name="Front. Plant Sci.">
        <title>Gene Classification and Mining of Molecular Markers Useful in Red Clover (Trifolium pratense) Breeding.</title>
        <authorList>
            <person name="Istvanek J."/>
            <person name="Dluhosova J."/>
            <person name="Dluhos P."/>
            <person name="Patkova L."/>
            <person name="Nedelnik J."/>
            <person name="Repkova J."/>
        </authorList>
    </citation>
    <scope>NUCLEOTIDE SEQUENCE [LARGE SCALE GENOMIC DNA]</scope>
    <source>
        <strain evidence="2">cv. Tatra</strain>
        <tissue evidence="1">Young leaves</tissue>
    </source>
</reference>
<gene>
    <name evidence="1" type="ORF">L195_g000987</name>
</gene>
<accession>A0A2K3NNE9</accession>
<comment type="caution">
    <text evidence="1">The sequence shown here is derived from an EMBL/GenBank/DDBJ whole genome shotgun (WGS) entry which is preliminary data.</text>
</comment>
<dbReference type="Proteomes" id="UP000236291">
    <property type="component" value="Unassembled WGS sequence"/>
</dbReference>
<evidence type="ECO:0000313" key="1">
    <source>
        <dbReference type="EMBL" id="PNY04563.1"/>
    </source>
</evidence>
<dbReference type="EMBL" id="ASHM01000373">
    <property type="protein sequence ID" value="PNY04563.1"/>
    <property type="molecule type" value="Genomic_DNA"/>
</dbReference>
<dbReference type="AlphaFoldDB" id="A0A2K3NNE9"/>
<protein>
    <submittedName>
        <fullName evidence="1">Uncharacterized protein</fullName>
    </submittedName>
</protein>
<organism evidence="1 2">
    <name type="scientific">Trifolium pratense</name>
    <name type="common">Red clover</name>
    <dbReference type="NCBI Taxonomy" id="57577"/>
    <lineage>
        <taxon>Eukaryota</taxon>
        <taxon>Viridiplantae</taxon>
        <taxon>Streptophyta</taxon>
        <taxon>Embryophyta</taxon>
        <taxon>Tracheophyta</taxon>
        <taxon>Spermatophyta</taxon>
        <taxon>Magnoliopsida</taxon>
        <taxon>eudicotyledons</taxon>
        <taxon>Gunneridae</taxon>
        <taxon>Pentapetalae</taxon>
        <taxon>rosids</taxon>
        <taxon>fabids</taxon>
        <taxon>Fabales</taxon>
        <taxon>Fabaceae</taxon>
        <taxon>Papilionoideae</taxon>
        <taxon>50 kb inversion clade</taxon>
        <taxon>NPAAA clade</taxon>
        <taxon>Hologalegina</taxon>
        <taxon>IRL clade</taxon>
        <taxon>Trifolieae</taxon>
        <taxon>Trifolium</taxon>
    </lineage>
</organism>